<keyword evidence="1" id="KW-0805">Transcription regulation</keyword>
<dbReference type="InterPro" id="IPR036390">
    <property type="entry name" value="WH_DNA-bd_sf"/>
</dbReference>
<dbReference type="InterPro" id="IPR036388">
    <property type="entry name" value="WH-like_DNA-bd_sf"/>
</dbReference>
<dbReference type="Pfam" id="PF01614">
    <property type="entry name" value="IclR_C"/>
    <property type="match status" value="1"/>
</dbReference>
<dbReference type="InterPro" id="IPR029016">
    <property type="entry name" value="GAF-like_dom_sf"/>
</dbReference>
<keyword evidence="3" id="KW-0804">Transcription</keyword>
<evidence type="ECO:0000256" key="1">
    <source>
        <dbReference type="ARBA" id="ARBA00023015"/>
    </source>
</evidence>
<dbReference type="EMBL" id="JBDIME010000058">
    <property type="protein sequence ID" value="MEN2793631.1"/>
    <property type="molecule type" value="Genomic_DNA"/>
</dbReference>
<dbReference type="SUPFAM" id="SSF46785">
    <property type="entry name" value="Winged helix' DNA-binding domain"/>
    <property type="match status" value="1"/>
</dbReference>
<evidence type="ECO:0000313" key="5">
    <source>
        <dbReference type="EMBL" id="MEN2793631.1"/>
    </source>
</evidence>
<name>A0ABU9YCV6_9SPHN</name>
<dbReference type="Gene3D" id="1.10.10.10">
    <property type="entry name" value="Winged helix-like DNA-binding domain superfamily/Winged helix DNA-binding domain"/>
    <property type="match status" value="1"/>
</dbReference>
<dbReference type="RefSeq" id="WP_343891540.1">
    <property type="nucleotide sequence ID" value="NZ_BAAAEH010000046.1"/>
</dbReference>
<dbReference type="Gene3D" id="3.30.450.40">
    <property type="match status" value="1"/>
</dbReference>
<gene>
    <name evidence="5" type="ORF">ABC974_28720</name>
</gene>
<comment type="caution">
    <text evidence="5">The sequence shown here is derived from an EMBL/GenBank/DDBJ whole genome shotgun (WGS) entry which is preliminary data.</text>
</comment>
<dbReference type="InterPro" id="IPR050707">
    <property type="entry name" value="HTH_MetabolicPath_Reg"/>
</dbReference>
<proteinExistence type="predicted"/>
<keyword evidence="6" id="KW-1185">Reference proteome</keyword>
<dbReference type="SUPFAM" id="SSF55781">
    <property type="entry name" value="GAF domain-like"/>
    <property type="match status" value="1"/>
</dbReference>
<dbReference type="Proteomes" id="UP001419910">
    <property type="component" value="Unassembled WGS sequence"/>
</dbReference>
<protein>
    <submittedName>
        <fullName evidence="5">IclR family transcriptional regulator</fullName>
    </submittedName>
</protein>
<sequence>MALRKRGWNCNMSVMKDKEFKDDAASVKSARRVLSIFRYFEKVRTPRTLSEVSQDLGYPISSTLALLRSIQTLGCLTYNLETKTYFPSMRFAMLGLWIPERLFAGGGIVKMMEELASATQESALLSVQNGLFAQHIHIVATNQPLSYHPSVGTLRPLLTSAVGKVLLSQQSDEQVLKTVEKANAKDDGDGVAVDGAKLLKELAQIRRDGYAYSANLFTPGAASVVVALPVREGEVPMTISVGGPASRINRAAIPRVLRHIRAALDAMDPPGGSGPSDEQVWQD</sequence>
<feature type="domain" description="IclR-ED" evidence="4">
    <location>
        <begin position="90"/>
        <end position="273"/>
    </location>
</feature>
<evidence type="ECO:0000256" key="3">
    <source>
        <dbReference type="ARBA" id="ARBA00023163"/>
    </source>
</evidence>
<dbReference type="PROSITE" id="PS51078">
    <property type="entry name" value="ICLR_ED"/>
    <property type="match status" value="1"/>
</dbReference>
<reference evidence="5 6" key="1">
    <citation type="submission" date="2024-05" db="EMBL/GenBank/DDBJ databases">
        <authorList>
            <person name="Liu Q."/>
            <person name="Xin Y.-H."/>
        </authorList>
    </citation>
    <scope>NUCLEOTIDE SEQUENCE [LARGE SCALE GENOMIC DNA]</scope>
    <source>
        <strain evidence="5 6">CGMCC 1.10181</strain>
    </source>
</reference>
<evidence type="ECO:0000313" key="6">
    <source>
        <dbReference type="Proteomes" id="UP001419910"/>
    </source>
</evidence>
<evidence type="ECO:0000259" key="4">
    <source>
        <dbReference type="PROSITE" id="PS51078"/>
    </source>
</evidence>
<organism evidence="5 6">
    <name type="scientific">Sphingomonas oligophenolica</name>
    <dbReference type="NCBI Taxonomy" id="301154"/>
    <lineage>
        <taxon>Bacteria</taxon>
        <taxon>Pseudomonadati</taxon>
        <taxon>Pseudomonadota</taxon>
        <taxon>Alphaproteobacteria</taxon>
        <taxon>Sphingomonadales</taxon>
        <taxon>Sphingomonadaceae</taxon>
        <taxon>Sphingomonas</taxon>
    </lineage>
</organism>
<keyword evidence="2" id="KW-0238">DNA-binding</keyword>
<dbReference type="PANTHER" id="PTHR30136:SF35">
    <property type="entry name" value="HTH-TYPE TRANSCRIPTIONAL REGULATOR RV1719"/>
    <property type="match status" value="1"/>
</dbReference>
<dbReference type="PANTHER" id="PTHR30136">
    <property type="entry name" value="HELIX-TURN-HELIX TRANSCRIPTIONAL REGULATOR, ICLR FAMILY"/>
    <property type="match status" value="1"/>
</dbReference>
<dbReference type="InterPro" id="IPR014757">
    <property type="entry name" value="Tscrpt_reg_IclR_C"/>
</dbReference>
<evidence type="ECO:0000256" key="2">
    <source>
        <dbReference type="ARBA" id="ARBA00023125"/>
    </source>
</evidence>
<dbReference type="Pfam" id="PF09339">
    <property type="entry name" value="HTH_IclR"/>
    <property type="match status" value="1"/>
</dbReference>
<dbReference type="InterPro" id="IPR005471">
    <property type="entry name" value="Tscrpt_reg_IclR_N"/>
</dbReference>
<accession>A0ABU9YCV6</accession>